<protein>
    <submittedName>
        <fullName evidence="7">Octaprenyl-diphosphate synthase</fullName>
        <ecNumber evidence="7">2.5.1.90</ecNumber>
    </submittedName>
</protein>
<dbReference type="Gene3D" id="1.10.600.10">
    <property type="entry name" value="Farnesyl Diphosphate Synthase"/>
    <property type="match status" value="1"/>
</dbReference>
<keyword evidence="4" id="KW-0479">Metal-binding</keyword>
<comment type="caution">
    <text evidence="7">The sequence shown here is derived from an EMBL/GenBank/DDBJ whole genome shotgun (WGS) entry which is preliminary data.</text>
</comment>
<dbReference type="Proteomes" id="UP000541425">
    <property type="component" value="Unassembled WGS sequence"/>
</dbReference>
<keyword evidence="5" id="KW-0460">Magnesium</keyword>
<dbReference type="Pfam" id="PF00348">
    <property type="entry name" value="polyprenyl_synt"/>
    <property type="match status" value="1"/>
</dbReference>
<comment type="cofactor">
    <cofactor evidence="1">
        <name>Mg(2+)</name>
        <dbReference type="ChEBI" id="CHEBI:18420"/>
    </cofactor>
</comment>
<comment type="similarity">
    <text evidence="2 6">Belongs to the FPP/GGPP synthase family.</text>
</comment>
<organism evidence="7 8">
    <name type="scientific">Alloprevotella rava</name>
    <dbReference type="NCBI Taxonomy" id="671218"/>
    <lineage>
        <taxon>Bacteria</taxon>
        <taxon>Pseudomonadati</taxon>
        <taxon>Bacteroidota</taxon>
        <taxon>Bacteroidia</taxon>
        <taxon>Bacteroidales</taxon>
        <taxon>Prevotellaceae</taxon>
        <taxon>Alloprevotella</taxon>
    </lineage>
</organism>
<accession>A0A7W5XXF9</accession>
<evidence type="ECO:0000256" key="3">
    <source>
        <dbReference type="ARBA" id="ARBA00022679"/>
    </source>
</evidence>
<evidence type="ECO:0000256" key="2">
    <source>
        <dbReference type="ARBA" id="ARBA00006706"/>
    </source>
</evidence>
<dbReference type="PANTHER" id="PTHR12001:SF69">
    <property type="entry name" value="ALL TRANS-POLYPRENYL-DIPHOSPHATE SYNTHASE PDSS1"/>
    <property type="match status" value="1"/>
</dbReference>
<evidence type="ECO:0000256" key="1">
    <source>
        <dbReference type="ARBA" id="ARBA00001946"/>
    </source>
</evidence>
<reference evidence="7 8" key="1">
    <citation type="submission" date="2020-08" db="EMBL/GenBank/DDBJ databases">
        <title>Genomic Encyclopedia of Type Strains, Phase IV (KMG-IV): sequencing the most valuable type-strain genomes for metagenomic binning, comparative biology and taxonomic classification.</title>
        <authorList>
            <person name="Goeker M."/>
        </authorList>
    </citation>
    <scope>NUCLEOTIDE SEQUENCE [LARGE SCALE GENOMIC DNA]</scope>
    <source>
        <strain evidence="7 8">DSM 22548</strain>
    </source>
</reference>
<dbReference type="CDD" id="cd00685">
    <property type="entry name" value="Trans_IPPS_HT"/>
    <property type="match status" value="1"/>
</dbReference>
<keyword evidence="3 6" id="KW-0808">Transferase</keyword>
<dbReference type="AlphaFoldDB" id="A0A7W5XXF9"/>
<dbReference type="EMBL" id="JACICA010000002">
    <property type="protein sequence ID" value="MBB3702155.1"/>
    <property type="molecule type" value="Genomic_DNA"/>
</dbReference>
<evidence type="ECO:0000313" key="8">
    <source>
        <dbReference type="Proteomes" id="UP000541425"/>
    </source>
</evidence>
<gene>
    <name evidence="7" type="ORF">FHS60_000608</name>
</gene>
<sequence length="324" mass="35995">MDQLSLIRKPIENELKEYKALFDSCFTHEDEYLNSALQYVGSRQGKMMRPILVLLVAREFGPICEATLRSAVALELLHTSSLIHDDVVDESGKRRGHASMNAAYGNKVAVLVGDYILAVTLHQAALTKDVRIVDLIALLGGTLSEGEVRQLANIRSEVSTEEAYFHIIQRKTAALFTACARLGALSAGAPEPLAEKISKFAEIVGVCFQIRDDIFDYYEDSNIGKPTGNDMAEGKLTLPAIYAVNHTERQDVRDWAAKVKAGTATREEISELVEYTKQAGGIDYARNTMERLHTEALGILELFQNTEVREALLRYLDFTIGRNL</sequence>
<dbReference type="PANTHER" id="PTHR12001">
    <property type="entry name" value="GERANYLGERANYL PYROPHOSPHATE SYNTHASE"/>
    <property type="match status" value="1"/>
</dbReference>
<name>A0A7W5XXF9_9BACT</name>
<dbReference type="GO" id="GO:0008299">
    <property type="term" value="P:isoprenoid biosynthetic process"/>
    <property type="evidence" value="ECO:0007669"/>
    <property type="project" value="InterPro"/>
</dbReference>
<proteinExistence type="inferred from homology"/>
<dbReference type="GO" id="GO:0106350">
    <property type="term" value="F:all-trans-octaprenyl-diphosphate synthase activity"/>
    <property type="evidence" value="ECO:0007669"/>
    <property type="project" value="UniProtKB-EC"/>
</dbReference>
<dbReference type="InterPro" id="IPR000092">
    <property type="entry name" value="Polyprenyl_synt"/>
</dbReference>
<dbReference type="PROSITE" id="PS00444">
    <property type="entry name" value="POLYPRENYL_SYNTHASE_2"/>
    <property type="match status" value="1"/>
</dbReference>
<evidence type="ECO:0000256" key="6">
    <source>
        <dbReference type="RuleBase" id="RU004466"/>
    </source>
</evidence>
<evidence type="ECO:0000313" key="7">
    <source>
        <dbReference type="EMBL" id="MBB3702155.1"/>
    </source>
</evidence>
<dbReference type="SUPFAM" id="SSF48576">
    <property type="entry name" value="Terpenoid synthases"/>
    <property type="match status" value="1"/>
</dbReference>
<evidence type="ECO:0000256" key="4">
    <source>
        <dbReference type="ARBA" id="ARBA00022723"/>
    </source>
</evidence>
<dbReference type="RefSeq" id="WP_183694722.1">
    <property type="nucleotide sequence ID" value="NZ_JACICA010000002.1"/>
</dbReference>
<dbReference type="EC" id="2.5.1.90" evidence="7"/>
<evidence type="ECO:0000256" key="5">
    <source>
        <dbReference type="ARBA" id="ARBA00022842"/>
    </source>
</evidence>
<dbReference type="SFLD" id="SFLDS00005">
    <property type="entry name" value="Isoprenoid_Synthase_Type_I"/>
    <property type="match status" value="1"/>
</dbReference>
<dbReference type="PROSITE" id="PS00723">
    <property type="entry name" value="POLYPRENYL_SYNTHASE_1"/>
    <property type="match status" value="1"/>
</dbReference>
<dbReference type="GO" id="GO:0046872">
    <property type="term" value="F:metal ion binding"/>
    <property type="evidence" value="ECO:0007669"/>
    <property type="project" value="UniProtKB-KW"/>
</dbReference>
<dbReference type="InterPro" id="IPR008949">
    <property type="entry name" value="Isoprenoid_synthase_dom_sf"/>
</dbReference>
<dbReference type="InterPro" id="IPR033749">
    <property type="entry name" value="Polyprenyl_synt_CS"/>
</dbReference>